<evidence type="ECO:0000256" key="1">
    <source>
        <dbReference type="ARBA" id="ARBA00008842"/>
    </source>
</evidence>
<evidence type="ECO:0000256" key="4">
    <source>
        <dbReference type="RuleBase" id="RU003845"/>
    </source>
</evidence>
<evidence type="ECO:0000256" key="2">
    <source>
        <dbReference type="ARBA" id="ARBA00023121"/>
    </source>
</evidence>
<dbReference type="InterPro" id="IPR018494">
    <property type="entry name" value="Oxysterol-bd_CS"/>
</dbReference>
<evidence type="ECO:0000256" key="5">
    <source>
        <dbReference type="SAM" id="MobiDB-lite"/>
    </source>
</evidence>
<accession>A0ABQ7QNU6</accession>
<keyword evidence="4" id="KW-0445">Lipid transport</keyword>
<comment type="similarity">
    <text evidence="1 3">Belongs to the OSBP family.</text>
</comment>
<keyword evidence="4" id="KW-0813">Transport</keyword>
<dbReference type="Pfam" id="PF01237">
    <property type="entry name" value="Oxysterol_BP"/>
    <property type="match status" value="1"/>
</dbReference>
<comment type="caution">
    <text evidence="6">The sequence shown here is derived from an EMBL/GenBank/DDBJ whole genome shotgun (WGS) entry which is preliminary data.</text>
</comment>
<dbReference type="InterPro" id="IPR037239">
    <property type="entry name" value="OSBP_sf"/>
</dbReference>
<proteinExistence type="inferred from homology"/>
<dbReference type="PROSITE" id="PS01013">
    <property type="entry name" value="OSBP"/>
    <property type="match status" value="1"/>
</dbReference>
<dbReference type="Gene3D" id="2.40.160.120">
    <property type="match status" value="1"/>
</dbReference>
<organism evidence="6 7">
    <name type="scientific">Plutella xylostella</name>
    <name type="common">Diamondback moth</name>
    <name type="synonym">Plutella maculipennis</name>
    <dbReference type="NCBI Taxonomy" id="51655"/>
    <lineage>
        <taxon>Eukaryota</taxon>
        <taxon>Metazoa</taxon>
        <taxon>Ecdysozoa</taxon>
        <taxon>Arthropoda</taxon>
        <taxon>Hexapoda</taxon>
        <taxon>Insecta</taxon>
        <taxon>Pterygota</taxon>
        <taxon>Neoptera</taxon>
        <taxon>Endopterygota</taxon>
        <taxon>Lepidoptera</taxon>
        <taxon>Glossata</taxon>
        <taxon>Ditrysia</taxon>
        <taxon>Yponomeutoidea</taxon>
        <taxon>Plutellidae</taxon>
        <taxon>Plutella</taxon>
    </lineage>
</organism>
<dbReference type="EMBL" id="JAHIBW010000011">
    <property type="protein sequence ID" value="KAG7306721.1"/>
    <property type="molecule type" value="Genomic_DNA"/>
</dbReference>
<reference evidence="6 7" key="1">
    <citation type="submission" date="2021-06" db="EMBL/GenBank/DDBJ databases">
        <title>A haploid diamondback moth (Plutella xylostella L.) genome assembly resolves 31 chromosomes and identifies a diamide resistance mutation.</title>
        <authorList>
            <person name="Ward C.M."/>
            <person name="Perry K.D."/>
            <person name="Baker G."/>
            <person name="Powis K."/>
            <person name="Heckel D.G."/>
            <person name="Baxter S.W."/>
        </authorList>
    </citation>
    <scope>NUCLEOTIDE SEQUENCE [LARGE SCALE GENOMIC DNA]</scope>
    <source>
        <strain evidence="6 7">LV</strain>
        <tissue evidence="6">Single pupa</tissue>
    </source>
</reference>
<dbReference type="InterPro" id="IPR000648">
    <property type="entry name" value="Oxysterol-bd"/>
</dbReference>
<dbReference type="PANTHER" id="PTHR10972">
    <property type="entry name" value="OXYSTEROL-BINDING PROTEIN-RELATED"/>
    <property type="match status" value="1"/>
</dbReference>
<feature type="region of interest" description="Disordered" evidence="5">
    <location>
        <begin position="95"/>
        <end position="118"/>
    </location>
</feature>
<protein>
    <recommendedName>
        <fullName evidence="4">Oxysterol-binding protein</fullName>
    </recommendedName>
</protein>
<name>A0ABQ7QNU6_PLUXY</name>
<evidence type="ECO:0000256" key="3">
    <source>
        <dbReference type="RuleBase" id="RU003844"/>
    </source>
</evidence>
<dbReference type="Gene3D" id="1.10.287.2720">
    <property type="match status" value="1"/>
</dbReference>
<dbReference type="Proteomes" id="UP000823941">
    <property type="component" value="Chromosome 11"/>
</dbReference>
<sequence length="346" mass="39070">MEEIDYGAVLTNRKEKHKSERRRSSIFSLLKRQKNLLRQASEPAPFYQRNGSRKFSVDSAILSDFQKINPQLINGYALSSCDIVGDFNELNGNGHDDELAGAASDSDSADGNMAPRPLTREDVLATYEEKYEEDQDTEIGLAGELVEEVAEENKSLLWFLLKQVRPGMDLSKVVLPTFILEPRSFLDKLADSYYHADILSETSNLEDPYLRFKGVLRWYLSGLYRKPKGLKKPYNPVLGELFRCSWKHRSGAVTYYVAEQVSHHPPVSAFYVSNRKDGFVIEGSLLARSKFYGNSTSAILEGCARVHLLRWGETYVTTAPYAHCKGIVVGTLSMELGGKVLFFIMR</sequence>
<keyword evidence="7" id="KW-1185">Reference proteome</keyword>
<dbReference type="PANTHER" id="PTHR10972:SF102">
    <property type="entry name" value="OXYSTEROL-BINDING PROTEIN"/>
    <property type="match status" value="1"/>
</dbReference>
<dbReference type="SUPFAM" id="SSF144000">
    <property type="entry name" value="Oxysterol-binding protein-like"/>
    <property type="match status" value="1"/>
</dbReference>
<evidence type="ECO:0000313" key="6">
    <source>
        <dbReference type="EMBL" id="KAG7306721.1"/>
    </source>
</evidence>
<evidence type="ECO:0000313" key="7">
    <source>
        <dbReference type="Proteomes" id="UP000823941"/>
    </source>
</evidence>
<keyword evidence="2" id="KW-0446">Lipid-binding</keyword>
<gene>
    <name evidence="6" type="ORF">JYU34_008148</name>
</gene>